<evidence type="ECO:0008006" key="3">
    <source>
        <dbReference type="Google" id="ProtNLM"/>
    </source>
</evidence>
<dbReference type="Pfam" id="PF17277">
    <property type="entry name" value="DUF5342"/>
    <property type="match status" value="1"/>
</dbReference>
<sequence length="70" mass="8477">MLTHFQFKPLYKNTDIPGWEISFFYKKLKRTGRYLQNGKIEWGLNAPDTDEQTGLEKQIHELMLFHVYDR</sequence>
<accession>A0A3D8GLV7</accession>
<dbReference type="OrthoDB" id="2736244at2"/>
<dbReference type="AlphaFoldDB" id="A0A3D8GLV7"/>
<keyword evidence="2" id="KW-1185">Reference proteome</keyword>
<dbReference type="Proteomes" id="UP000257144">
    <property type="component" value="Unassembled WGS sequence"/>
</dbReference>
<comment type="caution">
    <text evidence="1">The sequence shown here is derived from an EMBL/GenBank/DDBJ whole genome shotgun (WGS) entry which is preliminary data.</text>
</comment>
<evidence type="ECO:0000313" key="1">
    <source>
        <dbReference type="EMBL" id="RDU35322.1"/>
    </source>
</evidence>
<gene>
    <name evidence="1" type="ORF">DRW41_18750</name>
</gene>
<dbReference type="EMBL" id="QNQT01000011">
    <property type="protein sequence ID" value="RDU35322.1"/>
    <property type="molecule type" value="Genomic_DNA"/>
</dbReference>
<dbReference type="PIRSF" id="PIRSF037692">
    <property type="entry name" value="UCP037692"/>
    <property type="match status" value="1"/>
</dbReference>
<proteinExistence type="predicted"/>
<dbReference type="InterPro" id="IPR017263">
    <property type="entry name" value="UCP037692"/>
</dbReference>
<protein>
    <recommendedName>
        <fullName evidence="3">YheE family protein</fullName>
    </recommendedName>
</protein>
<organism evidence="1 2">
    <name type="scientific">Neobacillus piezotolerans</name>
    <dbReference type="NCBI Taxonomy" id="2259171"/>
    <lineage>
        <taxon>Bacteria</taxon>
        <taxon>Bacillati</taxon>
        <taxon>Bacillota</taxon>
        <taxon>Bacilli</taxon>
        <taxon>Bacillales</taxon>
        <taxon>Bacillaceae</taxon>
        <taxon>Neobacillus</taxon>
    </lineage>
</organism>
<name>A0A3D8GLV7_9BACI</name>
<reference evidence="1 2" key="1">
    <citation type="submission" date="2018-07" db="EMBL/GenBank/DDBJ databases">
        <title>Bacillus sp. YLB-04 draft genome sequence.</title>
        <authorList>
            <person name="Yu L."/>
            <person name="Tang X."/>
        </authorList>
    </citation>
    <scope>NUCLEOTIDE SEQUENCE [LARGE SCALE GENOMIC DNA]</scope>
    <source>
        <strain evidence="1 2">YLB-04</strain>
    </source>
</reference>
<evidence type="ECO:0000313" key="2">
    <source>
        <dbReference type="Proteomes" id="UP000257144"/>
    </source>
</evidence>
<dbReference type="RefSeq" id="WP_115453560.1">
    <property type="nucleotide sequence ID" value="NZ_QNQT01000011.1"/>
</dbReference>